<feature type="compositionally biased region" description="Low complexity" evidence="1">
    <location>
        <begin position="167"/>
        <end position="180"/>
    </location>
</feature>
<dbReference type="AlphaFoldDB" id="A0A1S9DRS1"/>
<accession>A0A1S9DRS1</accession>
<name>A0A1S9DRS1_ASPOZ</name>
<dbReference type="PROSITE" id="PS50020">
    <property type="entry name" value="WW_DOMAIN_2"/>
    <property type="match status" value="1"/>
</dbReference>
<dbReference type="OrthoDB" id="2530521at2759"/>
<feature type="compositionally biased region" description="Low complexity" evidence="1">
    <location>
        <begin position="94"/>
        <end position="110"/>
    </location>
</feature>
<evidence type="ECO:0000256" key="1">
    <source>
        <dbReference type="SAM" id="MobiDB-lite"/>
    </source>
</evidence>
<dbReference type="Pfam" id="PF00397">
    <property type="entry name" value="WW"/>
    <property type="match status" value="1"/>
</dbReference>
<feature type="compositionally biased region" description="Low complexity" evidence="1">
    <location>
        <begin position="205"/>
        <end position="217"/>
    </location>
</feature>
<dbReference type="EMBL" id="MKZY01000003">
    <property type="protein sequence ID" value="OOO11684.1"/>
    <property type="molecule type" value="Genomic_DNA"/>
</dbReference>
<dbReference type="InterPro" id="IPR036020">
    <property type="entry name" value="WW_dom_sf"/>
</dbReference>
<gene>
    <name evidence="3" type="ORF">OAory_01081540</name>
</gene>
<dbReference type="Gene3D" id="2.20.70.10">
    <property type="match status" value="1"/>
</dbReference>
<proteinExistence type="predicted"/>
<evidence type="ECO:0000313" key="4">
    <source>
        <dbReference type="Proteomes" id="UP000190312"/>
    </source>
</evidence>
<dbReference type="Proteomes" id="UP000190312">
    <property type="component" value="Unassembled WGS sequence"/>
</dbReference>
<evidence type="ECO:0000313" key="3">
    <source>
        <dbReference type="EMBL" id="OOO11684.1"/>
    </source>
</evidence>
<dbReference type="VEuPathDB" id="FungiDB:AO090102000635"/>
<organism evidence="3 4">
    <name type="scientific">Aspergillus oryzae</name>
    <name type="common">Yellow koji mold</name>
    <dbReference type="NCBI Taxonomy" id="5062"/>
    <lineage>
        <taxon>Eukaryota</taxon>
        <taxon>Fungi</taxon>
        <taxon>Dikarya</taxon>
        <taxon>Ascomycota</taxon>
        <taxon>Pezizomycotina</taxon>
        <taxon>Eurotiomycetes</taxon>
        <taxon>Eurotiomycetidae</taxon>
        <taxon>Eurotiales</taxon>
        <taxon>Aspergillaceae</taxon>
        <taxon>Aspergillus</taxon>
        <taxon>Aspergillus subgen. Circumdati</taxon>
    </lineage>
</organism>
<protein>
    <submittedName>
        <fullName evidence="3">WW/Rsp5/WWP domain-containing protein</fullName>
    </submittedName>
</protein>
<evidence type="ECO:0000259" key="2">
    <source>
        <dbReference type="PROSITE" id="PS50020"/>
    </source>
</evidence>
<feature type="domain" description="WW" evidence="2">
    <location>
        <begin position="12"/>
        <end position="46"/>
    </location>
</feature>
<feature type="compositionally biased region" description="Polar residues" evidence="1">
    <location>
        <begin position="140"/>
        <end position="155"/>
    </location>
</feature>
<dbReference type="CDD" id="cd00201">
    <property type="entry name" value="WW"/>
    <property type="match status" value="1"/>
</dbReference>
<reference evidence="3 4" key="1">
    <citation type="submission" date="2016-10" db="EMBL/GenBank/DDBJ databases">
        <title>Genome sequencing of Aspergillus oryzae BCC7051.</title>
        <authorList>
            <person name="Thammarongtham C."/>
            <person name="Vorapreeda T."/>
            <person name="Nookaew I."/>
            <person name="Srisuk T."/>
            <person name="Land M."/>
            <person name="Jeennor S."/>
            <person name="Laoteng K."/>
        </authorList>
    </citation>
    <scope>NUCLEOTIDE SEQUENCE [LARGE SCALE GENOMIC DNA]</scope>
    <source>
        <strain evidence="3 4">BCC7051</strain>
    </source>
</reference>
<dbReference type="SUPFAM" id="SSF51045">
    <property type="entry name" value="WW domain"/>
    <property type="match status" value="1"/>
</dbReference>
<sequence length="287" mass="30177">MSFAPPPGPPPPAVPEGWKAQFDDRYKQWFFVNLRTGKSQWESPQGPAQEELHAPPSEAPPSYEESGPANPSAVHGANEKKNLGSNNPYNQAGARSSSLDSDARLAAQLQAEEDARARDSRSPRQQAQPGAAADYYTEASRPQSVGYQSSSTPPQHITGPEQKRSKGFLSKLMGKSSSGSAANHGRPSSQPSQPYGYPPGGYGGYPQQPTGYGYPSYPAQPGYYPTAAQPVRRHGGGMGTAGAAALGVGGGLIGGALLAEALDDHHDYDDYGSGGYDDFDGGDFGDF</sequence>
<dbReference type="eggNOG" id="ENOG502S4J9">
    <property type="taxonomic scope" value="Eukaryota"/>
</dbReference>
<feature type="compositionally biased region" description="Basic and acidic residues" evidence="1">
    <location>
        <begin position="113"/>
        <end position="122"/>
    </location>
</feature>
<feature type="region of interest" description="Disordered" evidence="1">
    <location>
        <begin position="38"/>
        <end position="221"/>
    </location>
</feature>
<dbReference type="InterPro" id="IPR001202">
    <property type="entry name" value="WW_dom"/>
</dbReference>
<dbReference type="SMART" id="SM00456">
    <property type="entry name" value="WW"/>
    <property type="match status" value="1"/>
</dbReference>
<feature type="compositionally biased region" description="Low complexity" evidence="1">
    <location>
        <begin position="54"/>
        <end position="69"/>
    </location>
</feature>
<comment type="caution">
    <text evidence="3">The sequence shown here is derived from an EMBL/GenBank/DDBJ whole genome shotgun (WGS) entry which is preliminary data.</text>
</comment>